<evidence type="ECO:0008006" key="4">
    <source>
        <dbReference type="Google" id="ProtNLM"/>
    </source>
</evidence>
<evidence type="ECO:0000313" key="3">
    <source>
        <dbReference type="Proteomes" id="UP000693946"/>
    </source>
</evidence>
<dbReference type="AlphaFoldDB" id="A0AAV6PX85"/>
<feature type="region of interest" description="Disordered" evidence="1">
    <location>
        <begin position="126"/>
        <end position="149"/>
    </location>
</feature>
<keyword evidence="3" id="KW-1185">Reference proteome</keyword>
<protein>
    <recommendedName>
        <fullName evidence="4">MADF domain-containing protein</fullName>
    </recommendedName>
</protein>
<gene>
    <name evidence="2" type="ORF">JOB18_020520</name>
</gene>
<evidence type="ECO:0000256" key="1">
    <source>
        <dbReference type="SAM" id="MobiDB-lite"/>
    </source>
</evidence>
<organism evidence="2 3">
    <name type="scientific">Solea senegalensis</name>
    <name type="common">Senegalese sole</name>
    <dbReference type="NCBI Taxonomy" id="28829"/>
    <lineage>
        <taxon>Eukaryota</taxon>
        <taxon>Metazoa</taxon>
        <taxon>Chordata</taxon>
        <taxon>Craniata</taxon>
        <taxon>Vertebrata</taxon>
        <taxon>Euteleostomi</taxon>
        <taxon>Actinopterygii</taxon>
        <taxon>Neopterygii</taxon>
        <taxon>Teleostei</taxon>
        <taxon>Neoteleostei</taxon>
        <taxon>Acanthomorphata</taxon>
        <taxon>Carangaria</taxon>
        <taxon>Pleuronectiformes</taxon>
        <taxon>Pleuronectoidei</taxon>
        <taxon>Soleidae</taxon>
        <taxon>Solea</taxon>
    </lineage>
</organism>
<proteinExistence type="predicted"/>
<accession>A0AAV6PX85</accession>
<evidence type="ECO:0000313" key="2">
    <source>
        <dbReference type="EMBL" id="KAG7479198.1"/>
    </source>
</evidence>
<name>A0AAV6PX85_SOLSE</name>
<sequence length="149" mass="17165">MRQRSDLGCLLRSTATPSERDVLRLGVRFEITILERMDLQENVTPLQAQKKWNNLKRKYKDCNCPGSGEGVGGKPTAATWPWYILMDEVLGQKHPIALPVRPPSLRTDQGQDQQWVKRRMMMKMMRRSTQTDQNLRGGNRKGRETGKVN</sequence>
<dbReference type="EMBL" id="JAGKHQ010000020">
    <property type="protein sequence ID" value="KAG7479198.1"/>
    <property type="molecule type" value="Genomic_DNA"/>
</dbReference>
<reference evidence="2 3" key="1">
    <citation type="journal article" date="2021" name="Sci. Rep.">
        <title>Chromosome anchoring in Senegalese sole (Solea senegalensis) reveals sex-associated markers and genome rearrangements in flatfish.</title>
        <authorList>
            <person name="Guerrero-Cozar I."/>
            <person name="Gomez-Garrido J."/>
            <person name="Berbel C."/>
            <person name="Martinez-Blanch J.F."/>
            <person name="Alioto T."/>
            <person name="Claros M.G."/>
            <person name="Gagnaire P.A."/>
            <person name="Manchado M."/>
        </authorList>
    </citation>
    <scope>NUCLEOTIDE SEQUENCE [LARGE SCALE GENOMIC DNA]</scope>
    <source>
        <strain evidence="2">Sse05_10M</strain>
    </source>
</reference>
<comment type="caution">
    <text evidence="2">The sequence shown here is derived from an EMBL/GenBank/DDBJ whole genome shotgun (WGS) entry which is preliminary data.</text>
</comment>
<dbReference type="Proteomes" id="UP000693946">
    <property type="component" value="Linkage Group LG8"/>
</dbReference>